<dbReference type="EMBL" id="JAPEVA010000003">
    <property type="protein sequence ID" value="KAJ4412150.1"/>
    <property type="molecule type" value="Genomic_DNA"/>
</dbReference>
<feature type="compositionally biased region" description="Low complexity" evidence="1">
    <location>
        <begin position="228"/>
        <end position="239"/>
    </location>
</feature>
<evidence type="ECO:0000256" key="1">
    <source>
        <dbReference type="SAM" id="MobiDB-lite"/>
    </source>
</evidence>
<evidence type="ECO:0000313" key="2">
    <source>
        <dbReference type="EMBL" id="KAJ4412150.1"/>
    </source>
</evidence>
<name>A0A9W8ZN70_9PLEO</name>
<dbReference type="Proteomes" id="UP001140510">
    <property type="component" value="Unassembled WGS sequence"/>
</dbReference>
<proteinExistence type="predicted"/>
<sequence>MFFGQDKDARKKAKKTVDNSGLLDRLPGFQTGHRHQDPGRGNLISPASDDFTSDQPVAQSSSASQHHWRIGPHTTPKNDGGFQFIVGGSLRELKSKKNMTVVRKKAMRMYLEKDKDHKKPKAAGPRIIGETTSQDSRLAVTSFHGVYYDPTHPVARIGMPILVEQSTGPPRKATANVVFEGQTCWLLSVSHVFSERTPSTRGITAESDDDFDLGSGSETEYGDNSLDATSHASVSSAEESSQKRSDSSSSDFATSPIWDESFTQAYDSEDHNRDRNTDVVSPNASAHLEQLQSPGGEIKRSFALDWVLIEVTNPKFALALSDVKTIAQTLADPSEQMLDVSLSGVVVWTAHGHLTGRLLDDTCHFRET</sequence>
<keyword evidence="3" id="KW-1185">Reference proteome</keyword>
<evidence type="ECO:0000313" key="3">
    <source>
        <dbReference type="Proteomes" id="UP001140510"/>
    </source>
</evidence>
<organism evidence="2 3">
    <name type="scientific">Didymella pomorum</name>
    <dbReference type="NCBI Taxonomy" id="749634"/>
    <lineage>
        <taxon>Eukaryota</taxon>
        <taxon>Fungi</taxon>
        <taxon>Dikarya</taxon>
        <taxon>Ascomycota</taxon>
        <taxon>Pezizomycotina</taxon>
        <taxon>Dothideomycetes</taxon>
        <taxon>Pleosporomycetidae</taxon>
        <taxon>Pleosporales</taxon>
        <taxon>Pleosporineae</taxon>
        <taxon>Didymellaceae</taxon>
        <taxon>Didymella</taxon>
    </lineage>
</organism>
<reference evidence="2" key="1">
    <citation type="submission" date="2022-10" db="EMBL/GenBank/DDBJ databases">
        <title>Tapping the CABI collections for fungal endophytes: first genome assemblies for Collariella, Neodidymelliopsis, Ascochyta clinopodiicola, Didymella pomorum, Didymosphaeria variabile, Neocosmospora piperis and Neocucurbitaria cava.</title>
        <authorList>
            <person name="Hill R."/>
        </authorList>
    </citation>
    <scope>NUCLEOTIDE SEQUENCE</scope>
    <source>
        <strain evidence="2">IMI 355091</strain>
    </source>
</reference>
<dbReference type="AlphaFoldDB" id="A0A9W8ZN70"/>
<gene>
    <name evidence="2" type="ORF">N0V91_000618</name>
</gene>
<dbReference type="OrthoDB" id="409136at2759"/>
<protein>
    <submittedName>
        <fullName evidence="2">Uncharacterized protein</fullName>
    </submittedName>
</protein>
<feature type="compositionally biased region" description="Polar residues" evidence="1">
    <location>
        <begin position="53"/>
        <end position="65"/>
    </location>
</feature>
<comment type="caution">
    <text evidence="2">The sequence shown here is derived from an EMBL/GenBank/DDBJ whole genome shotgun (WGS) entry which is preliminary data.</text>
</comment>
<feature type="region of interest" description="Disordered" evidence="1">
    <location>
        <begin position="196"/>
        <end position="255"/>
    </location>
</feature>
<accession>A0A9W8ZN70</accession>
<feature type="region of interest" description="Disordered" evidence="1">
    <location>
        <begin position="1"/>
        <end position="81"/>
    </location>
</feature>